<dbReference type="AlphaFoldDB" id="H6LFB9"/>
<organism evidence="2 3">
    <name type="scientific">Acetobacterium woodii (strain ATCC 29683 / DSM 1030 / JCM 2381 / KCTC 1655 / WB1)</name>
    <dbReference type="NCBI Taxonomy" id="931626"/>
    <lineage>
        <taxon>Bacteria</taxon>
        <taxon>Bacillati</taxon>
        <taxon>Bacillota</taxon>
        <taxon>Clostridia</taxon>
        <taxon>Eubacteriales</taxon>
        <taxon>Eubacteriaceae</taxon>
        <taxon>Acetobacterium</taxon>
    </lineage>
</organism>
<dbReference type="RefSeq" id="WP_014355822.1">
    <property type="nucleotide sequence ID" value="NC_016894.1"/>
</dbReference>
<evidence type="ECO:0000256" key="1">
    <source>
        <dbReference type="SAM" id="MobiDB-lite"/>
    </source>
</evidence>
<name>H6LFB9_ACEWD</name>
<gene>
    <name evidence="2" type="ordered locus">Awo_c14360</name>
</gene>
<accession>H6LFB9</accession>
<feature type="compositionally biased region" description="Polar residues" evidence="1">
    <location>
        <begin position="331"/>
        <end position="346"/>
    </location>
</feature>
<dbReference type="KEGG" id="awo:Awo_c14360"/>
<reference evidence="2 3" key="2">
    <citation type="journal article" date="2012" name="PLoS ONE">
        <title>An ancient pathway combining carbon dioxide fixation with the generation and utilization of a sodium ion gradient for ATP synthesis.</title>
        <authorList>
            <person name="Poehlein A."/>
            <person name="Schmidt S."/>
            <person name="Kaster A.K."/>
            <person name="Goenrich M."/>
            <person name="Vollmers J."/>
            <person name="Thurmer A."/>
            <person name="Bertsch J."/>
            <person name="Schuchmann K."/>
            <person name="Voigt B."/>
            <person name="Hecker M."/>
            <person name="Daniel R."/>
            <person name="Thauer R.K."/>
            <person name="Gottschalk G."/>
            <person name="Muller V."/>
        </authorList>
    </citation>
    <scope>NUCLEOTIDE SEQUENCE [LARGE SCALE GENOMIC DNA]</scope>
    <source>
        <strain evidence="3">ATCC 29683 / DSM 1030 / JCM 2381 / KCTC 1655 / WB1</strain>
    </source>
</reference>
<dbReference type="eggNOG" id="ENOG502ZKMB">
    <property type="taxonomic scope" value="Bacteria"/>
</dbReference>
<keyword evidence="3" id="KW-1185">Reference proteome</keyword>
<dbReference type="Proteomes" id="UP000007177">
    <property type="component" value="Chromosome"/>
</dbReference>
<feature type="compositionally biased region" description="Polar residues" evidence="1">
    <location>
        <begin position="306"/>
        <end position="320"/>
    </location>
</feature>
<evidence type="ECO:0000313" key="2">
    <source>
        <dbReference type="EMBL" id="AFA48219.1"/>
    </source>
</evidence>
<dbReference type="OrthoDB" id="9769293at2"/>
<dbReference type="EMBL" id="CP002987">
    <property type="protein sequence ID" value="AFA48219.1"/>
    <property type="molecule type" value="Genomic_DNA"/>
</dbReference>
<protein>
    <submittedName>
        <fullName evidence="2">Uncharacterized protein</fullName>
    </submittedName>
</protein>
<sequence>MAKDYERIIIPIANLYLHPTNARYALKSDLKIIDKNSDRLAIERMVGLNETHIEYLLPDVANNGLLPSQLPIISPINADNSKYIVYDANRRITTLKLLLIYKDTVDTFKIPTKIKTLVKSLSYNGPESLLCVSTKDMNFINEQLRKIHTDDLGITQVKWSPRAKDYHLAEEGTYSNRYIIDIFLSFSKHTTKTAQNNLKINGWRSLLDRFVNDPDIVKEYFGIEFDTENGKMTMFYKEKQTALILSSLVDDMKKSTAVDIAQTKDVRTKFLADFRQRNPLSEEDLIDNLLVFNAVKNKLEKTTIKNPISISPSEPASKTPDTGAPHPSTPNPSTQNPVTPDIVTQNPGKPVPVPVPSPNTKKKTQKFLIENPQFQIITDNRAYKIYEELTQLSVNSYPNSALITFRSLFDITIHCYLEKCGGASVAKLVQSNAQLENKFKKSIEILQQKYSKSDLEKNFFKVYEDYSSTLNNKISTIKIFNAAVHNKSYHFDPDDALTVSSNYLPFIHFLWNEIN</sequence>
<evidence type="ECO:0000313" key="3">
    <source>
        <dbReference type="Proteomes" id="UP000007177"/>
    </source>
</evidence>
<feature type="region of interest" description="Disordered" evidence="1">
    <location>
        <begin position="306"/>
        <end position="361"/>
    </location>
</feature>
<dbReference type="HOGENOM" id="CLU_528572_0_0_9"/>
<proteinExistence type="predicted"/>
<reference evidence="3" key="1">
    <citation type="submission" date="2011-07" db="EMBL/GenBank/DDBJ databases">
        <title>Complete genome sequence of Acetobacterium woodii.</title>
        <authorList>
            <person name="Poehlein A."/>
            <person name="Schmidt S."/>
            <person name="Kaster A.-K."/>
            <person name="Goenrich M."/>
            <person name="Vollmers J."/>
            <person name="Thuermer A."/>
            <person name="Gottschalk G."/>
            <person name="Thauer R.K."/>
            <person name="Daniel R."/>
            <person name="Mueller V."/>
        </authorList>
    </citation>
    <scope>NUCLEOTIDE SEQUENCE [LARGE SCALE GENOMIC DNA]</scope>
    <source>
        <strain evidence="3">ATCC 29683 / DSM 1030 / JCM 2381 / KCTC 1655 / WB1</strain>
    </source>
</reference>
<dbReference type="STRING" id="931626.Awo_c14360"/>